<evidence type="ECO:0000259" key="7">
    <source>
        <dbReference type="PROSITE" id="PS50850"/>
    </source>
</evidence>
<feature type="region of interest" description="Disordered" evidence="5">
    <location>
        <begin position="561"/>
        <end position="594"/>
    </location>
</feature>
<protein>
    <submittedName>
        <fullName evidence="8">Multidrug resistance protein 3</fullName>
    </submittedName>
</protein>
<feature type="transmembrane region" description="Helical" evidence="6">
    <location>
        <begin position="427"/>
        <end position="451"/>
    </location>
</feature>
<dbReference type="PANTHER" id="PTHR23501">
    <property type="entry name" value="MAJOR FACILITATOR SUPERFAMILY"/>
    <property type="match status" value="1"/>
</dbReference>
<feature type="transmembrane region" description="Helical" evidence="6">
    <location>
        <begin position="210"/>
        <end position="232"/>
    </location>
</feature>
<evidence type="ECO:0000256" key="6">
    <source>
        <dbReference type="SAM" id="Phobius"/>
    </source>
</evidence>
<feature type="transmembrane region" description="Helical" evidence="6">
    <location>
        <begin position="375"/>
        <end position="393"/>
    </location>
</feature>
<dbReference type="InterPro" id="IPR005829">
    <property type="entry name" value="Sugar_transporter_CS"/>
</dbReference>
<feature type="transmembrane region" description="Helical" evidence="6">
    <location>
        <begin position="153"/>
        <end position="171"/>
    </location>
</feature>
<comment type="caution">
    <text evidence="8">The sequence shown here is derived from an EMBL/GenBank/DDBJ whole genome shotgun (WGS) entry which is preliminary data.</text>
</comment>
<dbReference type="GO" id="GO:0022857">
    <property type="term" value="F:transmembrane transporter activity"/>
    <property type="evidence" value="ECO:0007669"/>
    <property type="project" value="InterPro"/>
</dbReference>
<dbReference type="SUPFAM" id="SSF103473">
    <property type="entry name" value="MFS general substrate transporter"/>
    <property type="match status" value="2"/>
</dbReference>
<dbReference type="Proteomes" id="UP000295703">
    <property type="component" value="Unassembled WGS sequence"/>
</dbReference>
<feature type="transmembrane region" description="Helical" evidence="6">
    <location>
        <begin position="183"/>
        <end position="204"/>
    </location>
</feature>
<dbReference type="InterPro" id="IPR011701">
    <property type="entry name" value="MFS"/>
</dbReference>
<keyword evidence="3 6" id="KW-1133">Transmembrane helix</keyword>
<dbReference type="PROSITE" id="PS00216">
    <property type="entry name" value="SUGAR_TRANSPORT_1"/>
    <property type="match status" value="1"/>
</dbReference>
<dbReference type="AlphaFoldDB" id="A0A4V3HQJ5"/>
<keyword evidence="2 6" id="KW-0812">Transmembrane</keyword>
<evidence type="ECO:0000256" key="3">
    <source>
        <dbReference type="ARBA" id="ARBA00022989"/>
    </source>
</evidence>
<feature type="transmembrane region" description="Helical" evidence="6">
    <location>
        <begin position="536"/>
        <end position="555"/>
    </location>
</feature>
<comment type="subcellular location">
    <subcellularLocation>
        <location evidence="1">Membrane</location>
        <topology evidence="1">Multi-pass membrane protein</topology>
    </subcellularLocation>
</comment>
<evidence type="ECO:0000313" key="8">
    <source>
        <dbReference type="EMBL" id="TDZ28039.1"/>
    </source>
</evidence>
<dbReference type="EMBL" id="RYZW01002261">
    <property type="protein sequence ID" value="TDZ28039.1"/>
    <property type="molecule type" value="Genomic_DNA"/>
</dbReference>
<reference evidence="8 9" key="1">
    <citation type="submission" date="2018-12" db="EMBL/GenBank/DDBJ databases">
        <title>Genome sequence and assembly of Colletotrichum trifolii.</title>
        <authorList>
            <person name="Gan P."/>
            <person name="Shirasu K."/>
        </authorList>
    </citation>
    <scope>NUCLEOTIDE SEQUENCE [LARGE SCALE GENOMIC DNA]</scope>
    <source>
        <strain evidence="8 9">543-2</strain>
    </source>
</reference>
<feature type="transmembrane region" description="Helical" evidence="6">
    <location>
        <begin position="281"/>
        <end position="301"/>
    </location>
</feature>
<evidence type="ECO:0000313" key="9">
    <source>
        <dbReference type="Proteomes" id="UP000295703"/>
    </source>
</evidence>
<dbReference type="GO" id="GO:0005886">
    <property type="term" value="C:plasma membrane"/>
    <property type="evidence" value="ECO:0007669"/>
    <property type="project" value="TreeGrafter"/>
</dbReference>
<dbReference type="PANTHER" id="PTHR23501:SF43">
    <property type="entry name" value="MULTIDRUG TRANSPORTER, PUTATIVE (AFU_ORTHOLOGUE AFUA_6G03040)-RELATED"/>
    <property type="match status" value="1"/>
</dbReference>
<evidence type="ECO:0000256" key="1">
    <source>
        <dbReference type="ARBA" id="ARBA00004141"/>
    </source>
</evidence>
<feature type="transmembrane region" description="Helical" evidence="6">
    <location>
        <begin position="335"/>
        <end position="355"/>
    </location>
</feature>
<dbReference type="PROSITE" id="PS50850">
    <property type="entry name" value="MFS"/>
    <property type="match status" value="1"/>
</dbReference>
<feature type="transmembrane region" description="Helical" evidence="6">
    <location>
        <begin position="400"/>
        <end position="421"/>
    </location>
</feature>
<feature type="transmembrane region" description="Helical" evidence="6">
    <location>
        <begin position="252"/>
        <end position="269"/>
    </location>
</feature>
<evidence type="ECO:0000256" key="4">
    <source>
        <dbReference type="ARBA" id="ARBA00023136"/>
    </source>
</evidence>
<dbReference type="Pfam" id="PF07690">
    <property type="entry name" value="MFS_1"/>
    <property type="match status" value="1"/>
</dbReference>
<name>A0A4V3HQJ5_COLTR</name>
<proteinExistence type="predicted"/>
<feature type="transmembrane region" description="Helical" evidence="6">
    <location>
        <begin position="124"/>
        <end position="147"/>
    </location>
</feature>
<gene>
    <name evidence="8" type="primary">bmr3</name>
    <name evidence="8" type="ORF">CTRI78_v012154</name>
</gene>
<accession>A0A4V3HQJ5</accession>
<organism evidence="8 9">
    <name type="scientific">Colletotrichum trifolii</name>
    <dbReference type="NCBI Taxonomy" id="5466"/>
    <lineage>
        <taxon>Eukaryota</taxon>
        <taxon>Fungi</taxon>
        <taxon>Dikarya</taxon>
        <taxon>Ascomycota</taxon>
        <taxon>Pezizomycotina</taxon>
        <taxon>Sordariomycetes</taxon>
        <taxon>Hypocreomycetidae</taxon>
        <taxon>Glomerellales</taxon>
        <taxon>Glomerellaceae</taxon>
        <taxon>Colletotrichum</taxon>
        <taxon>Colletotrichum orbiculare species complex</taxon>
    </lineage>
</organism>
<feature type="transmembrane region" description="Helical" evidence="6">
    <location>
        <begin position="94"/>
        <end position="112"/>
    </location>
</feature>
<dbReference type="InterPro" id="IPR036259">
    <property type="entry name" value="MFS_trans_sf"/>
</dbReference>
<evidence type="ECO:0000256" key="5">
    <source>
        <dbReference type="SAM" id="MobiDB-lite"/>
    </source>
</evidence>
<keyword evidence="9" id="KW-1185">Reference proteome</keyword>
<keyword evidence="4 6" id="KW-0472">Membrane</keyword>
<dbReference type="Gene3D" id="1.20.1250.20">
    <property type="entry name" value="MFS general substrate transporter like domains"/>
    <property type="match status" value="2"/>
</dbReference>
<feature type="transmembrane region" description="Helical" evidence="6">
    <location>
        <begin position="57"/>
        <end position="82"/>
    </location>
</feature>
<evidence type="ECO:0000256" key="2">
    <source>
        <dbReference type="ARBA" id="ARBA00022692"/>
    </source>
</evidence>
<feature type="domain" description="Major facilitator superfamily (MFS) profile" evidence="7">
    <location>
        <begin position="59"/>
        <end position="559"/>
    </location>
</feature>
<sequence length="594" mass="63918">MHPRQSIAHRAADQGRSLSYPNLSLGETAGFASANSIVHGSGRDSTITQPENPAKQILIICSLLLGLLLSTLDTSVVATSLITISEELQDHANAAWIILVYLLTYMGCSVLMSKLSDIYGRRTMLFCSWSIFLAFSVGCTASTSMKALIVCRAFQGIGGAGLYSLTQICLLEHGPAHKPGLMGALIGATLAVAFLLGPILGGAITSKVSWRWVFAVNIPAGLVAMVCILACFPREYRSHNILSRRSFGKVDWLGMLQLLAASVLLVFAIEKGGTRVYSWHHPLIIFAFVTSALLWTTFALWETYMNTAYCVLLDHHECSHMEPVFTARLARRRPYMCGLIVSLLTGAPHVALTIVIPEHMQVMERENPFNAGLHLLPMLAGCATGSFVAGAFCRQHNYTSILMLVSAATQLLGLGLMLTLGSSFAPAYGYTLVIGLGIGVSFGATTMIAAVETESTNDMAVAQGAIAQARVLGSCVGVAICTVLFNNRLDSLIQHLDPQQLATLQQTPTASSGWPEDIWLRVKEVYAVAFKDQTTFLMAVCALMLVTAAFSWETAPKPISSLGRARQAHKNSALQTERESDGAELSDLASVRSA</sequence>
<dbReference type="InterPro" id="IPR020846">
    <property type="entry name" value="MFS_dom"/>
</dbReference>